<feature type="domain" description="Cadherin" evidence="14">
    <location>
        <begin position="2883"/>
        <end position="3010"/>
    </location>
</feature>
<feature type="compositionally biased region" description="Low complexity" evidence="12">
    <location>
        <begin position="193"/>
        <end position="205"/>
    </location>
</feature>
<feature type="compositionally biased region" description="Low complexity" evidence="12">
    <location>
        <begin position="1114"/>
        <end position="1146"/>
    </location>
</feature>
<feature type="region of interest" description="Disordered" evidence="12">
    <location>
        <begin position="3651"/>
        <end position="3693"/>
    </location>
</feature>
<feature type="compositionally biased region" description="Gly residues" evidence="12">
    <location>
        <begin position="734"/>
        <end position="743"/>
    </location>
</feature>
<sequence>MNVRSQTRGIPTIPGGSSEPMAATKTMTTPLGWTRRWCRRRKRASTETRAMPTIGQNLLLTLALSCFLIFSGTTASETGNVTGLDAGPTKIESWAGLGGIGAGAEDIEQILKTLAIAAARAGTGFGAGTGTGWGGAGWRGGRGAGGWGDPDESEGALGGGWGSSTLTLTVWENEPAGTLIGDVSAAFGAQAAGAATSGDGGKSSSPFSPDGVHAPSSSSSSSSSSSDPGKVPLDPLAHADGTVRFLVVPADGGDGGDDGGGDITVDVFTGELRTARVLDRETRDRYHFVVLPIAPLLFTASSLPLDSPVRVTVRVLDVNDNEPRFGSRHGARGDARHDLYDVGDPGGDDGTKEDEEVRLEISEGVPVGARFSLPPAWDPDEGTHGVQGYTLSDDDDNDGSETDSKPTDAGSVPTQDDRPPGQQRRRLPFLLEWDVSAERLELVVVSPLDREARPGGYRLRARAHDGGAPARVSRPGLTVRVALGDENDQAPAFSRRRYGASVSEDAALGTSVARVRASDGDQGVNARVRYELDRRLGDPGGFFSVDPRSGVVRLRRRLDFESQHRHELVVVARDGGAPPLSAAAFLSVRVVDVNEHPPLISTILFGRHGDDAGGGGAEEGDGDDGSSPRVLVGVVSEDAPLGLIVARVSVHDADLPDPTALPGPPSSPDLVAWPGPPRNDGYDNDHEGGKEEEEEDEESDEGSRGNGGDAQQASRDDPQDGGDDSQDGVWDPSGGNGGAGGGRPRLPTTLTLSGGEGVFELLPSASAITASSSSIPDAGTAPSPAPHSGTGAAGGTSGSGGVYLLRVSGSLDREARGRYRLTLRARDGAWPPLESTVVLDVLVDDVNDNDPVFVLSSSSSDAVADVPENAALGTWVARVSASDTDAGENGRVRYAVVAAQAAGGDDGTTADRDGRAWECAHTSTSLSSSTSSSLSDVGGWFSVDPATGVLSVAGALDHERAPRGVLVTLAASDGGAQPRVAKATLLISIADSNECRPEFRFPGDRELNLSVARSEVMVGKCLGKVVALDGDGGEFGEVRYSLEPAAVSAVVPRVPSLDAAAASPWLSVGTRSGALCVSRSLGADVSTETFTVRATDKGGLFSETRVRVSLLGDAAGPSRPRGGSPSPEAPPRRGSPGSPGSQGAPGSPDPGPRVTFARPRLSFSVREDAPVGTPIGTVTGTGAHAGVMYWGAGPFLSVHPTSGLLVTAAPLDRESNPHISARVRASFLGPRPRSRPRPGSARPAGDEGDNEDNDNNEEEAVASVSVTVLDVNDNAPRFPSDHVDVRLESPTFDVRAARSGGGGGGGGSAVTAVVVLVAVAHDEDAGKHGSVWYSLRGADGRFLVEPRSGVITVAPSALAPGARFAFEVVAQDRGSPALSSSLHVTVSVEPTPPGSAPILPSLFFPTPEIRASVPEGATPGTHVVTLRAFTPFSPAPATASGTQTTTGTGIEIGTAGGIGSDVATGSVSGSKTGTGFESGSRSGAGLRLGVEARSSGGNGTTHEQWGVHYSLAPDDAATPSSSSSSSSWSCFRVDARTGRVTTRCRLDREQSPTLTLTLVARLVPLIPSSPTVWPLLSSSPHRHRRRHRAGAEPDIMATARILVSITDDNNHSPVPARDDYFFTVLENDSGGDSAAGGEPGSLVGMVSASDSDSGLGGWVSFAVEHVESPAACGPSPTGAHVSFHVHPTRGEVRAIGLLDREACPWHRVTLRVSDAGAPPRSALCRVHVAVADANDNAPRFLRSQYHAQVETEVPVGTLVATLMAEDPDEGPNGTVVYSLPAGGLGLLLVERDTGRVRTARALTRSDPRSATLAVRAGDLGNPPRHSGTVLHLTILAVGAIPRAIGDEDDDIDGSDDDNVEEDVPSSVIRLTVPPGSRPGAIIGRVPPPSPSTVATTVFRIISPRQRLHGDDEEEEEGEEVEDDSPFYVDATSGSVFLRNPVAPDDVGSASLPFALDVETVTMGDGRHGDPVVRRVLVLLTVSPSAGERRSPSSSSPPSLPPRFRSTGPVGWVWEDAAPGTPVLIAGPPLSRGLRYSLAYQAPAAASLTDLGYRRQRRGLSGSGMQTFVRNETGERSKEEMGLGILRNLTTGGRVTAIRPIRQRRSSGPVWTPAGGSGSSGGGGAGTGPFTVDATTGVVRTAAPLDREVAERYLLVITVVPDGGVEAMGTPVAVANVYVGDVNDVAPVFVWPPPQEPPSHVIVWEGERPGRDLVTLRGRDPDGGMGGRLRFSIAEGNEVGTFFLHPETGVLSLARTPDRETHASYLLRLTISDCEDGLHGDGSSRGDSSQGDSQRRLETSTTLTVTVMDVNDQAPRFLPQQERALGDSRGSHRSVDDGDVGDGDGAMVTYECAVEENAPAGTTCVHVTAVDGDEGAGGEVVYTLLSGLVDFSVNERTGLVSTRRPLDRESQHEYTLTVRASDRGTPPCWSLASVVVRVLDRNDNAPLFAAPPHLVAQAHGQRHLDDVNDDDAAAEHGEEEKDYVGGDEAGWRARVSEDSPMGTPVITMVATDADAGENGMVRYHLADGSGSSHFHIDPVTGSLTTAAPLDREAQPRYRLVVEAVDCGPGPPPQFPAGGGGASSSSRLPNDGCAGLRSTSIVFVSVLDVNDNSPVFVFDDAAPSPPGSPGPESVERQRTEGPEYRAIVPEGLVAGSPVLWVSAADADSGIRGRVRYRLVGGTSGIAGVTMPPFAIDPESGIVFVAVPRLRAPPERSGSDVGAPDGSVSSTDVPEPHYRLWVEAVDGGRPPHSSRVSALVALVPGSGRAPEFRHGPLVPTVPAGRAAVNALVATVVARDEDSGAGGALAYRLEAGDPHKFFRIDANTGELLVRRPLQGFVGADLAVAAWDHGSPPRAARTVVSVRVGPGPRSGGRAPLGPPLLSFVPTAYEATLPEHSPRDTLVCVVEAAWSDATTRLLTFSILYGNDDGAFSLNANTGRLTVRDPAALDFESMPRRVVIITARVVLPNATTAGIAGDAAAATEGKEGDKMAAVAIAAVTVTLRDVNDNAPRFPWQRLATTVRENEPAGTVVTQLVAWDVDGGAGGQLEFALAPGSLSSGFRLDSLTGIITTTASLDREAAPVHQLEVWAVDRGRPRLTGSTVVRVTVEDVNDNAPVIAASQHLVVSESVPVGTEIGHVLASDPDLYPRLEFSVVERTSGSSSVNDDTDDVNDATAVAASLFTVERLGGRVTLARPLDFEQRRELALRVRVSDGAHRSEATILITVADDNDNAPSFLRPLYEVSVDERTPPLISLITVAASDRDAGANGRLSYQLIPGSSDGDSSRGGFGIHAMNGSVFLTRPLRMGGGPRCSHYVVEARDAGSPPRSASAALLACARDVNAHAPVFSRAAYTASLPAVPGPGVPVLTVTATDADGSPGNGRVDFALEAGDPDGLFRLEPVACETYVVDAATGAVAHRGTARLVLLDAPVLSGETEEKAVASPERSFELVVSATDRGDPPLSSTATVVVTVMGLEEGQQQPVSSLEFAVPEYRVSLPASAVAGAEVTQVLAKFQRDDSYGDDSYSRGGFNDKGAAVIGYQIVAGDRDNLFTVDPRTGAITLRAPRLNRPPGSEVTLVVEAAAAPGAVTTPSRALVPVHVRVSGSKDGADERDLAAFFSSVELLNASVSENEPAGTRILNFPRFGILSFLYSESHAGSPRGNGGKSTGSGLAGRDRDTHAVSTAPPRPLPRPSSSTFASSFCEGAGNFVVEPHTGTVRTSRPLDYEECPRYRLCLTVAPVPAGTAAGADGTTTGISRGALVGGSGGVGSLVSGAATPPRAVAAGGVMAPARSWPVCVHVLVQGADEFAPHFEGAPYRFAVPRGAAAGDTVGRVSASDRDAGPDSTVRYRLAQRSPYFTVNRYNGDIMLKVEPRTQLSSSSLSTSSSSAAISSALRSSSSSSLPSSAAQPAALKLKSSDAALPKVSLSQRPSTSAERVSSASSSSSSSSLSDPHGDETAPPPRWLTLHVEARGPLRGSLSASTAVLVDVRHTAFALVLHGGGGGGGGDADGGTHPPPGATLTLALAASAALAALLLLVLVTAALVCCSRRRRRRRRQGGAAVGQDGPGAEKNLKSTGGGRDGGGGGPDEGMRLKPTRLDGEGGERCSDLPAIARDAEKFLPEEKILACRRGDGGGDSDSDTARDRARRPCVYSITAPYPDEEPPGYSPGTRGPREALAGSAPTHSPSSATAAAVTAAVTSCCCCRHGGSDTGGGGGGGCPDSRAGSGSGSCSCSGSGSASGRGSTETDFGVDAEIRMINEILRASGFSGKSGGPDSSGSCCCGAGTGVGGVSGVGGGGCCLAPTGCCVSDCCRCRGEADGDVDRPDASQQHRHHHHHHHGGGGGSGSNAGGHHHHGHHHHHHQQQQHACRRLPDSGILQDEDQLSDVSRTSRASRDGKSVTSVTVEATASDADTEPRTLSASTLTRTSLAATTAGGSHALGGEGSGPGLALATDGARRFSSYSSASTLADEAGGTAPLSPSSSSSSATAAATAGSPPSTASSLRSAFTSAALTPVRKSSAFSEIGRQPHRTAAGVNDSVEDDAQQQQQQLHLQGGKLGQLLDFGPRFGAMASVFAEIGRLRDENDRSSEAPAAFAVGGAGGVGVARRAVAGMPSERISRDCAKILPPPLITSVAAASARSVPPARPLPYPYARTALLPMPPLVTPPALAGAADEDENSYGGGGSGGGPYPVATLLPSSVPSGAMSPLLSPSLSPLAPPTGAPGSAALAGVVPPYLLPCSAVTPLMIVTGGTGSGASGRGAVSTRGSLDDDDEDDGMEIRI</sequence>
<feature type="compositionally biased region" description="Basic residues" evidence="12">
    <location>
        <begin position="4346"/>
        <end position="4365"/>
    </location>
</feature>
<feature type="compositionally biased region" description="Basic residues" evidence="12">
    <location>
        <begin position="4325"/>
        <end position="4335"/>
    </location>
</feature>
<keyword evidence="4" id="KW-0732">Signal</keyword>
<dbReference type="FunFam" id="2.60.40.60:FF:000020">
    <property type="entry name" value="Dachsous cadherin-related 1b"/>
    <property type="match status" value="3"/>
</dbReference>
<dbReference type="InterPro" id="IPR002126">
    <property type="entry name" value="Cadherin-like_dom"/>
</dbReference>
<evidence type="ECO:0000256" key="8">
    <source>
        <dbReference type="ARBA" id="ARBA00022989"/>
    </source>
</evidence>
<dbReference type="KEGG" id="pmrn:116953285"/>
<feature type="domain" description="Cadherin" evidence="14">
    <location>
        <begin position="2486"/>
        <end position="2614"/>
    </location>
</feature>
<feature type="compositionally biased region" description="Acidic residues" evidence="12">
    <location>
        <begin position="690"/>
        <end position="700"/>
    </location>
</feature>
<dbReference type="GO" id="GO:0007163">
    <property type="term" value="P:establishment or maintenance of cell polarity"/>
    <property type="evidence" value="ECO:0007669"/>
    <property type="project" value="UniProtKB-ARBA"/>
</dbReference>
<dbReference type="GO" id="GO:0005509">
    <property type="term" value="F:calcium ion binding"/>
    <property type="evidence" value="ECO:0007669"/>
    <property type="project" value="UniProtKB-UniRule"/>
</dbReference>
<dbReference type="GO" id="GO:0005886">
    <property type="term" value="C:plasma membrane"/>
    <property type="evidence" value="ECO:0007669"/>
    <property type="project" value="UniProtKB-SubCell"/>
</dbReference>
<feature type="compositionally biased region" description="Acidic residues" evidence="12">
    <location>
        <begin position="1910"/>
        <end position="1924"/>
    </location>
</feature>
<feature type="compositionally biased region" description="Gly residues" evidence="12">
    <location>
        <begin position="3656"/>
        <end position="3667"/>
    </location>
</feature>
<evidence type="ECO:0000256" key="7">
    <source>
        <dbReference type="ARBA" id="ARBA00022889"/>
    </source>
</evidence>
<gene>
    <name evidence="16" type="primary">LOC116953285</name>
</gene>
<evidence type="ECO:0000256" key="12">
    <source>
        <dbReference type="SAM" id="MobiDB-lite"/>
    </source>
</evidence>
<feature type="domain" description="Cadherin" evidence="14">
    <location>
        <begin position="1507"/>
        <end position="1615"/>
    </location>
</feature>
<feature type="domain" description="Cadherin" evidence="14">
    <location>
        <begin position="1196"/>
        <end position="1278"/>
    </location>
</feature>
<feature type="region of interest" description="Disordered" evidence="12">
    <location>
        <begin position="655"/>
        <end position="752"/>
    </location>
</feature>
<dbReference type="Pfam" id="PF00028">
    <property type="entry name" value="Cadherin"/>
    <property type="match status" value="12"/>
</dbReference>
<evidence type="ECO:0000313" key="15">
    <source>
        <dbReference type="Proteomes" id="UP001318040"/>
    </source>
</evidence>
<feature type="domain" description="Cadherin" evidence="14">
    <location>
        <begin position="2638"/>
        <end position="2769"/>
    </location>
</feature>
<feature type="compositionally biased region" description="Low complexity" evidence="12">
    <location>
        <begin position="216"/>
        <end position="226"/>
    </location>
</feature>
<dbReference type="InterPro" id="IPR020894">
    <property type="entry name" value="Cadherin_CS"/>
</dbReference>
<evidence type="ECO:0000259" key="14">
    <source>
        <dbReference type="PROSITE" id="PS50268"/>
    </source>
</evidence>
<feature type="region of interest" description="Disordered" evidence="12">
    <location>
        <begin position="4123"/>
        <end position="4182"/>
    </location>
</feature>
<feature type="region of interest" description="Disordered" evidence="12">
    <location>
        <begin position="193"/>
        <end position="235"/>
    </location>
</feature>
<evidence type="ECO:0000256" key="4">
    <source>
        <dbReference type="ARBA" id="ARBA00022729"/>
    </source>
</evidence>
<evidence type="ECO:0000256" key="1">
    <source>
        <dbReference type="ARBA" id="ARBA00004162"/>
    </source>
</evidence>
<feature type="domain" description="Cadherin" evidence="14">
    <location>
        <begin position="3616"/>
        <end position="3807"/>
    </location>
</feature>
<dbReference type="PANTHER" id="PTHR24026:SF136">
    <property type="entry name" value="PROTOCADHERIN-23"/>
    <property type="match status" value="1"/>
</dbReference>
<evidence type="ECO:0000256" key="3">
    <source>
        <dbReference type="ARBA" id="ARBA00022692"/>
    </source>
</evidence>
<keyword evidence="2" id="KW-1003">Cell membrane</keyword>
<evidence type="ECO:0000256" key="5">
    <source>
        <dbReference type="ARBA" id="ARBA00022737"/>
    </source>
</evidence>
<feature type="region of interest" description="Disordered" evidence="12">
    <location>
        <begin position="1902"/>
        <end position="1926"/>
    </location>
</feature>
<feature type="compositionally biased region" description="Acidic residues" evidence="12">
    <location>
        <begin position="1246"/>
        <end position="1257"/>
    </location>
</feature>
<feature type="compositionally biased region" description="Basic and acidic residues" evidence="12">
    <location>
        <begin position="2323"/>
        <end position="2335"/>
    </location>
</feature>
<reference evidence="16" key="1">
    <citation type="submission" date="2025-08" db="UniProtKB">
        <authorList>
            <consortium name="RefSeq"/>
        </authorList>
    </citation>
    <scope>IDENTIFICATION</scope>
    <source>
        <tissue evidence="16">Sperm</tissue>
    </source>
</reference>
<feature type="region of interest" description="Disordered" evidence="12">
    <location>
        <begin position="1"/>
        <end position="24"/>
    </location>
</feature>
<feature type="region of interest" description="Disordered" evidence="12">
    <location>
        <begin position="2710"/>
        <end position="2729"/>
    </location>
</feature>
<dbReference type="PROSITE" id="PS00232">
    <property type="entry name" value="CADHERIN_1"/>
    <property type="match status" value="8"/>
</dbReference>
<feature type="compositionally biased region" description="Gly residues" evidence="12">
    <location>
        <begin position="132"/>
        <end position="148"/>
    </location>
</feature>
<feature type="domain" description="Cadherin" evidence="14">
    <location>
        <begin position="805"/>
        <end position="853"/>
    </location>
</feature>
<keyword evidence="10" id="KW-0325">Glycoprotein</keyword>
<feature type="region of interest" description="Disordered" evidence="12">
    <location>
        <begin position="771"/>
        <end position="798"/>
    </location>
</feature>
<dbReference type="PRINTS" id="PR00205">
    <property type="entry name" value="CADHERIN"/>
</dbReference>
<feature type="transmembrane region" description="Helical" evidence="13">
    <location>
        <begin position="4018"/>
        <end position="4042"/>
    </location>
</feature>
<feature type="domain" description="Cadherin" evidence="14">
    <location>
        <begin position="2129"/>
        <end position="2188"/>
    </location>
</feature>
<dbReference type="FunFam" id="2.60.40.60:FF:000033">
    <property type="entry name" value="FAT atypical cadherin 1"/>
    <property type="match status" value="1"/>
</dbReference>
<feature type="compositionally biased region" description="Basic and acidic residues" evidence="12">
    <location>
        <begin position="680"/>
        <end position="689"/>
    </location>
</feature>
<feature type="region of interest" description="Disordered" evidence="12">
    <location>
        <begin position="4317"/>
        <end position="4420"/>
    </location>
</feature>
<feature type="compositionally biased region" description="Basic and acidic residues" evidence="12">
    <location>
        <begin position="4084"/>
        <end position="4102"/>
    </location>
</feature>
<keyword evidence="9 13" id="KW-0472">Membrane</keyword>
<feature type="compositionally biased region" description="Acidic residues" evidence="12">
    <location>
        <begin position="392"/>
        <end position="401"/>
    </location>
</feature>
<feature type="region of interest" description="Disordered" evidence="12">
    <location>
        <begin position="4746"/>
        <end position="4775"/>
    </location>
</feature>
<dbReference type="Proteomes" id="UP001318040">
    <property type="component" value="Chromosome 3"/>
</dbReference>
<feature type="domain" description="Cadherin" evidence="14">
    <location>
        <begin position="1616"/>
        <end position="1740"/>
    </location>
</feature>
<feature type="region of interest" description="Disordered" evidence="12">
    <location>
        <begin position="4050"/>
        <end position="4102"/>
    </location>
</feature>
<feature type="domain" description="Cadherin" evidence="14">
    <location>
        <begin position="1741"/>
        <end position="1843"/>
    </location>
</feature>
<dbReference type="RefSeq" id="XP_032829249.1">
    <property type="nucleotide sequence ID" value="XM_032973358.1"/>
</dbReference>
<feature type="region of interest" description="Disordered" evidence="12">
    <location>
        <begin position="132"/>
        <end position="160"/>
    </location>
</feature>
<feature type="region of interest" description="Disordered" evidence="12">
    <location>
        <begin position="1220"/>
        <end position="1257"/>
    </location>
</feature>
<evidence type="ECO:0000256" key="13">
    <source>
        <dbReference type="SAM" id="Phobius"/>
    </source>
</evidence>
<dbReference type="FunFam" id="2.60.40.60:FF:000116">
    <property type="entry name" value="Dachsous cadherin-related 2"/>
    <property type="match status" value="1"/>
</dbReference>
<feature type="domain" description="Cadherin" evidence="14">
    <location>
        <begin position="3485"/>
        <end position="3614"/>
    </location>
</feature>
<keyword evidence="6 11" id="KW-0106">Calcium</keyword>
<name>A0AAJ7XC34_PETMA</name>
<evidence type="ECO:0000256" key="6">
    <source>
        <dbReference type="ARBA" id="ARBA00022837"/>
    </source>
</evidence>
<feature type="compositionally biased region" description="Acidic residues" evidence="12">
    <location>
        <begin position="4763"/>
        <end position="4775"/>
    </location>
</feature>
<feature type="compositionally biased region" description="Low complexity" evidence="12">
    <location>
        <begin position="1464"/>
        <end position="1484"/>
    </location>
</feature>
<evidence type="ECO:0000256" key="11">
    <source>
        <dbReference type="PROSITE-ProRule" id="PRU00043"/>
    </source>
</evidence>
<evidence type="ECO:0000256" key="10">
    <source>
        <dbReference type="ARBA" id="ARBA00023180"/>
    </source>
</evidence>
<keyword evidence="3 13" id="KW-0812">Transmembrane</keyword>
<dbReference type="PROSITE" id="PS50268">
    <property type="entry name" value="CADHERIN_2"/>
    <property type="match status" value="24"/>
</dbReference>
<evidence type="ECO:0000256" key="2">
    <source>
        <dbReference type="ARBA" id="ARBA00022475"/>
    </source>
</evidence>
<feature type="compositionally biased region" description="Low complexity" evidence="12">
    <location>
        <begin position="4467"/>
        <end position="4497"/>
    </location>
</feature>
<feature type="compositionally biased region" description="Basic and acidic residues" evidence="12">
    <location>
        <begin position="2472"/>
        <end position="2488"/>
    </location>
</feature>
<dbReference type="InterPro" id="IPR015919">
    <property type="entry name" value="Cadherin-like_sf"/>
</dbReference>
<feature type="region of interest" description="Disordered" evidence="12">
    <location>
        <begin position="3919"/>
        <end position="3957"/>
    </location>
</feature>
<keyword evidence="7" id="KW-0130">Cell adhesion</keyword>
<feature type="domain" description="Cadherin" evidence="14">
    <location>
        <begin position="353"/>
        <end position="493"/>
    </location>
</feature>
<feature type="domain" description="Cadherin" evidence="14">
    <location>
        <begin position="3808"/>
        <end position="3862"/>
    </location>
</feature>
<feature type="region of interest" description="Disordered" evidence="12">
    <location>
        <begin position="1435"/>
        <end position="1484"/>
    </location>
</feature>
<feature type="region of interest" description="Disordered" evidence="12">
    <location>
        <begin position="2567"/>
        <end position="2587"/>
    </location>
</feature>
<feature type="domain" description="Cadherin" evidence="14">
    <location>
        <begin position="494"/>
        <end position="600"/>
    </location>
</feature>
<feature type="domain" description="Cadherin" evidence="14">
    <location>
        <begin position="3345"/>
        <end position="3480"/>
    </location>
</feature>
<feature type="region of interest" description="Disordered" evidence="12">
    <location>
        <begin position="604"/>
        <end position="630"/>
    </location>
</feature>
<dbReference type="PANTHER" id="PTHR24026">
    <property type="entry name" value="FAT ATYPICAL CADHERIN-RELATED"/>
    <property type="match status" value="1"/>
</dbReference>
<feature type="domain" description="Cadherin" evidence="14">
    <location>
        <begin position="858"/>
        <end position="999"/>
    </location>
</feature>
<feature type="compositionally biased region" description="Gly residues" evidence="12">
    <location>
        <begin position="4071"/>
        <end position="4083"/>
    </location>
</feature>
<feature type="region of interest" description="Disordered" evidence="12">
    <location>
        <begin position="1111"/>
        <end position="1156"/>
    </location>
</feature>
<evidence type="ECO:0000256" key="9">
    <source>
        <dbReference type="ARBA" id="ARBA00023136"/>
    </source>
</evidence>
<feature type="region of interest" description="Disordered" evidence="12">
    <location>
        <begin position="2615"/>
        <end position="2637"/>
    </location>
</feature>
<feature type="region of interest" description="Disordered" evidence="12">
    <location>
        <begin position="2469"/>
        <end position="2488"/>
    </location>
</feature>
<accession>A0AAJ7XC34</accession>
<feature type="compositionally biased region" description="Basic and acidic residues" evidence="12">
    <location>
        <begin position="326"/>
        <end position="340"/>
    </location>
</feature>
<feature type="region of interest" description="Disordered" evidence="12">
    <location>
        <begin position="326"/>
        <end position="425"/>
    </location>
</feature>
<feature type="domain" description="Cadherin" evidence="14">
    <location>
        <begin position="2194"/>
        <end position="2316"/>
    </location>
</feature>
<feature type="domain" description="Cadherin" evidence="14">
    <location>
        <begin position="2345"/>
        <end position="2447"/>
    </location>
</feature>
<dbReference type="SMART" id="SM00112">
    <property type="entry name" value="CA"/>
    <property type="match status" value="23"/>
</dbReference>
<dbReference type="GO" id="GO:0007156">
    <property type="term" value="P:homophilic cell adhesion via plasma membrane adhesion molecules"/>
    <property type="evidence" value="ECO:0007669"/>
    <property type="project" value="InterPro"/>
</dbReference>
<feature type="domain" description="Cadherin" evidence="14">
    <location>
        <begin position="1307"/>
        <end position="1399"/>
    </location>
</feature>
<organism evidence="15 16">
    <name type="scientific">Petromyzon marinus</name>
    <name type="common">Sea lamprey</name>
    <dbReference type="NCBI Taxonomy" id="7757"/>
    <lineage>
        <taxon>Eukaryota</taxon>
        <taxon>Metazoa</taxon>
        <taxon>Chordata</taxon>
        <taxon>Craniata</taxon>
        <taxon>Vertebrata</taxon>
        <taxon>Cyclostomata</taxon>
        <taxon>Hyperoartia</taxon>
        <taxon>Petromyzontiformes</taxon>
        <taxon>Petromyzontidae</taxon>
        <taxon>Petromyzon</taxon>
    </lineage>
</organism>
<feature type="compositionally biased region" description="Gly residues" evidence="12">
    <location>
        <begin position="2114"/>
        <end position="2126"/>
    </location>
</feature>
<feature type="region of interest" description="Disordered" evidence="12">
    <location>
        <begin position="4464"/>
        <end position="4497"/>
    </location>
</feature>
<feature type="domain" description="Cadherin" evidence="14">
    <location>
        <begin position="3115"/>
        <end position="3233"/>
    </location>
</feature>
<protein>
    <submittedName>
        <fullName evidence="16">Protocadherin-16-like isoform X1</fullName>
    </submittedName>
</protein>
<feature type="region of interest" description="Disordered" evidence="12">
    <location>
        <begin position="4514"/>
        <end position="4542"/>
    </location>
</feature>
<keyword evidence="5" id="KW-0677">Repeat</keyword>
<feature type="domain" description="Cadherin" evidence="14">
    <location>
        <begin position="3011"/>
        <end position="3115"/>
    </location>
</feature>
<dbReference type="Gene3D" id="2.60.40.60">
    <property type="entry name" value="Cadherins"/>
    <property type="match status" value="24"/>
</dbReference>
<dbReference type="SUPFAM" id="SSF49313">
    <property type="entry name" value="Cadherin-like"/>
    <property type="match status" value="25"/>
</dbReference>
<comment type="subcellular location">
    <subcellularLocation>
        <location evidence="1">Cell membrane</location>
        <topology evidence="1">Single-pass membrane protein</topology>
    </subcellularLocation>
</comment>
<feature type="region of interest" description="Disordered" evidence="12">
    <location>
        <begin position="1984"/>
        <end position="2003"/>
    </location>
</feature>
<feature type="domain" description="Cadherin" evidence="14">
    <location>
        <begin position="3234"/>
        <end position="3344"/>
    </location>
</feature>
<feature type="region of interest" description="Disordered" evidence="12">
    <location>
        <begin position="2275"/>
        <end position="2341"/>
    </location>
</feature>
<feature type="region of interest" description="Disordered" evidence="12">
    <location>
        <begin position="2104"/>
        <end position="2126"/>
    </location>
</feature>
<feature type="domain" description="Cadherin" evidence="14">
    <location>
        <begin position="2789"/>
        <end position="2880"/>
    </location>
</feature>
<feature type="compositionally biased region" description="Low complexity" evidence="12">
    <location>
        <begin position="3927"/>
        <end position="3946"/>
    </location>
</feature>
<dbReference type="CDD" id="cd11304">
    <property type="entry name" value="Cadherin_repeat"/>
    <property type="match status" value="25"/>
</dbReference>
<proteinExistence type="predicted"/>
<feature type="domain" description="Cadherin" evidence="14">
    <location>
        <begin position="234"/>
        <end position="325"/>
    </location>
</feature>
<keyword evidence="8 13" id="KW-1133">Transmembrane helix</keyword>
<feature type="compositionally biased region" description="Low complexity" evidence="12">
    <location>
        <begin position="1435"/>
        <end position="1453"/>
    </location>
</feature>
<evidence type="ECO:0000313" key="16">
    <source>
        <dbReference type="RefSeq" id="XP_032829249.1"/>
    </source>
</evidence>
<keyword evidence="15" id="KW-1185">Reference proteome</keyword>